<evidence type="ECO:0000313" key="3">
    <source>
        <dbReference type="Proteomes" id="UP001367676"/>
    </source>
</evidence>
<organism evidence="2 3">
    <name type="scientific">Parthenolecanium corni</name>
    <dbReference type="NCBI Taxonomy" id="536013"/>
    <lineage>
        <taxon>Eukaryota</taxon>
        <taxon>Metazoa</taxon>
        <taxon>Ecdysozoa</taxon>
        <taxon>Arthropoda</taxon>
        <taxon>Hexapoda</taxon>
        <taxon>Insecta</taxon>
        <taxon>Pterygota</taxon>
        <taxon>Neoptera</taxon>
        <taxon>Paraneoptera</taxon>
        <taxon>Hemiptera</taxon>
        <taxon>Sternorrhyncha</taxon>
        <taxon>Coccoidea</taxon>
        <taxon>Coccidae</taxon>
        <taxon>Parthenolecanium</taxon>
    </lineage>
</organism>
<evidence type="ECO:0000313" key="2">
    <source>
        <dbReference type="EMBL" id="KAK7603395.1"/>
    </source>
</evidence>
<dbReference type="Proteomes" id="UP001367676">
    <property type="component" value="Unassembled WGS sequence"/>
</dbReference>
<gene>
    <name evidence="2" type="ORF">V9T40_003394</name>
</gene>
<feature type="compositionally biased region" description="Basic and acidic residues" evidence="1">
    <location>
        <begin position="292"/>
        <end position="310"/>
    </location>
</feature>
<protein>
    <submittedName>
        <fullName evidence="2">Uncharacterized protein</fullName>
    </submittedName>
</protein>
<feature type="region of interest" description="Disordered" evidence="1">
    <location>
        <begin position="149"/>
        <end position="196"/>
    </location>
</feature>
<dbReference type="AlphaFoldDB" id="A0AAN9YAD2"/>
<sequence length="343" mass="39054">MDASDRADFLENSHTTIDERVRRRCENALRFYAQQIGVMPSENNSPVIREADSPSIEWTPAIGSTPVLRRGFRQARGRWYRSIYTQTPGLIEQILREYMQDSVVEEGRSDYSPVTLVQRQDQTFRIKVEPNDTESGNNSAEFDFSEFNNQEPRLPSSEPELEQNDRTNKSVHSPIPEEDEDKEVESVIASPECVPRRQPSVEIEQIENDLLNGESPILDYGRYRVENRLAEGANERDRIKEGYRHLTLDGKRKGDSTTNREKRLKGTPQLELDVLEVPSGIGDVAWNLESLFDSHGDNNHEELFPPAKDDVEGDPEDDPEDDVIRSPVPPGDSYHSSDPTNST</sequence>
<name>A0AAN9YAD2_9HEMI</name>
<feature type="compositionally biased region" description="Polar residues" evidence="1">
    <location>
        <begin position="334"/>
        <end position="343"/>
    </location>
</feature>
<reference evidence="2 3" key="1">
    <citation type="submission" date="2024-03" db="EMBL/GenBank/DDBJ databases">
        <title>Adaptation during the transition from Ophiocordyceps entomopathogen to insect associate is accompanied by gene loss and intensified selection.</title>
        <authorList>
            <person name="Ward C.M."/>
            <person name="Onetto C.A."/>
            <person name="Borneman A.R."/>
        </authorList>
    </citation>
    <scope>NUCLEOTIDE SEQUENCE [LARGE SCALE GENOMIC DNA]</scope>
    <source>
        <strain evidence="2">AWRI1</strain>
        <tissue evidence="2">Single Adult Female</tissue>
    </source>
</reference>
<dbReference type="EMBL" id="JBBCAQ010000006">
    <property type="protein sequence ID" value="KAK7603395.1"/>
    <property type="molecule type" value="Genomic_DNA"/>
</dbReference>
<feature type="region of interest" description="Disordered" evidence="1">
    <location>
        <begin position="292"/>
        <end position="343"/>
    </location>
</feature>
<comment type="caution">
    <text evidence="2">The sequence shown here is derived from an EMBL/GenBank/DDBJ whole genome shotgun (WGS) entry which is preliminary data.</text>
</comment>
<keyword evidence="3" id="KW-1185">Reference proteome</keyword>
<accession>A0AAN9YAD2</accession>
<feature type="compositionally biased region" description="Acidic residues" evidence="1">
    <location>
        <begin position="311"/>
        <end position="321"/>
    </location>
</feature>
<evidence type="ECO:0000256" key="1">
    <source>
        <dbReference type="SAM" id="MobiDB-lite"/>
    </source>
</evidence>
<proteinExistence type="predicted"/>